<dbReference type="Proteomes" id="UP001056120">
    <property type="component" value="Linkage Group LG20"/>
</dbReference>
<comment type="caution">
    <text evidence="1">The sequence shown here is derived from an EMBL/GenBank/DDBJ whole genome shotgun (WGS) entry which is preliminary data.</text>
</comment>
<gene>
    <name evidence="1" type="ORF">L1987_59890</name>
</gene>
<name>A0ACB9D6R8_9ASTR</name>
<reference evidence="1 2" key="2">
    <citation type="journal article" date="2022" name="Mol. Ecol. Resour.">
        <title>The genomes of chicory, endive, great burdock and yacon provide insights into Asteraceae paleo-polyploidization history and plant inulin production.</title>
        <authorList>
            <person name="Fan W."/>
            <person name="Wang S."/>
            <person name="Wang H."/>
            <person name="Wang A."/>
            <person name="Jiang F."/>
            <person name="Liu H."/>
            <person name="Zhao H."/>
            <person name="Xu D."/>
            <person name="Zhang Y."/>
        </authorList>
    </citation>
    <scope>NUCLEOTIDE SEQUENCE [LARGE SCALE GENOMIC DNA]</scope>
    <source>
        <strain evidence="2">cv. Yunnan</strain>
        <tissue evidence="1">Leaves</tissue>
    </source>
</reference>
<dbReference type="EMBL" id="CM042037">
    <property type="protein sequence ID" value="KAI3742210.1"/>
    <property type="molecule type" value="Genomic_DNA"/>
</dbReference>
<accession>A0ACB9D6R8</accession>
<protein>
    <submittedName>
        <fullName evidence="1">Uncharacterized protein</fullName>
    </submittedName>
</protein>
<evidence type="ECO:0000313" key="1">
    <source>
        <dbReference type="EMBL" id="KAI3742210.1"/>
    </source>
</evidence>
<sequence length="889" mass="102751">MVRMMSPHGCSSKDQPDIPKDISCGLQRVSPNSRRSYYIPNVPASCRPTEEMIFSSLNHAFEFYCSYAKEVKGTSCYKVYKFVEKHSHSLVSADDIHLIKSSKKLSYIQQEMLCELANVNLGPVKSFHIMRTKYGGFERAGATTTECKNFRRDLNCFIGEYDAEMIVRRLSDKKEFLSDYSFEFSVDENGALTGLFWADEECKRNYMAFEDVISFDATFNTNKYKMVFVPFTGIDNHYRNVSVESRHRLCMWHIMKKVADKVGSLLCNDEEFKKSVCNIVWTDAISPEEFETRWKEVMGEFNLADNNWINDMFELRSIWIPAFYRDEPLSGLMRTTSRSESENHFFRQVSNSQLTLVEFFNHFESAMEVQRYNHYKNNHQSRYTYLDLWTESPLKAQASQIFTRFIFHDVQEEIYESTKSFIAFKIVTKYILRRWRKEAVPKQSIRSTVMLDSAQEKSHHITPVLKKNDLMSSLLGYEQPSDATVRAPTGIRNKGRGSHKRIKSKKEQAISRADHVFFTDSRNADELTSVLNSAKEKIAIRLFISKFVWSNLCRRRRSIYGNRPHIDFLRQRLLVLVTEHFNKTLNLSLICFPPRQSTIACRLQIGLRRRILVTVKGAVLEDGRTFSILAIFGNSGICYEFSHVLILGSGCSGLTLFEEWDIVRSLIPRPTVFYVIDHEGNKVTDEIKIQIIQKVSSIRDSGEKNTRLENTSRRIWNLARRKKMAKKEEGWGVTLKKGGTEHLGLPVFNTVADAKAETKANASVIYVPPPFATAAIMWALEAELYLIVCFTEGIPHHDMLRVLKYQISIDASRRDALQANLNNVSSMISRRDEVTHILMSINSTTLRDLAVMFMVDIKEKDQKYVKELMKVITMLNCSIDLKIQFLNSL</sequence>
<proteinExistence type="predicted"/>
<organism evidence="1 2">
    <name type="scientific">Smallanthus sonchifolius</name>
    <dbReference type="NCBI Taxonomy" id="185202"/>
    <lineage>
        <taxon>Eukaryota</taxon>
        <taxon>Viridiplantae</taxon>
        <taxon>Streptophyta</taxon>
        <taxon>Embryophyta</taxon>
        <taxon>Tracheophyta</taxon>
        <taxon>Spermatophyta</taxon>
        <taxon>Magnoliopsida</taxon>
        <taxon>eudicotyledons</taxon>
        <taxon>Gunneridae</taxon>
        <taxon>Pentapetalae</taxon>
        <taxon>asterids</taxon>
        <taxon>campanulids</taxon>
        <taxon>Asterales</taxon>
        <taxon>Asteraceae</taxon>
        <taxon>Asteroideae</taxon>
        <taxon>Heliantheae alliance</taxon>
        <taxon>Millerieae</taxon>
        <taxon>Smallanthus</taxon>
    </lineage>
</organism>
<keyword evidence="2" id="KW-1185">Reference proteome</keyword>
<evidence type="ECO:0000313" key="2">
    <source>
        <dbReference type="Proteomes" id="UP001056120"/>
    </source>
</evidence>
<reference evidence="2" key="1">
    <citation type="journal article" date="2022" name="Mol. Ecol. Resour.">
        <title>The genomes of chicory, endive, great burdock and yacon provide insights into Asteraceae palaeo-polyploidization history and plant inulin production.</title>
        <authorList>
            <person name="Fan W."/>
            <person name="Wang S."/>
            <person name="Wang H."/>
            <person name="Wang A."/>
            <person name="Jiang F."/>
            <person name="Liu H."/>
            <person name="Zhao H."/>
            <person name="Xu D."/>
            <person name="Zhang Y."/>
        </authorList>
    </citation>
    <scope>NUCLEOTIDE SEQUENCE [LARGE SCALE GENOMIC DNA]</scope>
    <source>
        <strain evidence="2">cv. Yunnan</strain>
    </source>
</reference>